<reference evidence="2 3" key="1">
    <citation type="submission" date="2016-09" db="EMBL/GenBank/DDBJ databases">
        <title>Complete genome sequencing of Streptomyces lydicus 103 and metabolic pathways analysis of antibiotic biosynthesis.</title>
        <authorList>
            <person name="Jia N."/>
            <person name="Ding M.-Z."/>
            <person name="Gao F."/>
            <person name="Yuan Y.-J."/>
        </authorList>
    </citation>
    <scope>NUCLEOTIDE SEQUENCE [LARGE SCALE GENOMIC DNA]</scope>
    <source>
        <strain evidence="2 3">103</strain>
    </source>
</reference>
<organism evidence="2 3">
    <name type="scientific">Streptomyces lydicus</name>
    <dbReference type="NCBI Taxonomy" id="47763"/>
    <lineage>
        <taxon>Bacteria</taxon>
        <taxon>Bacillati</taxon>
        <taxon>Actinomycetota</taxon>
        <taxon>Actinomycetes</taxon>
        <taxon>Kitasatosporales</taxon>
        <taxon>Streptomycetaceae</taxon>
        <taxon>Streptomyces</taxon>
    </lineage>
</organism>
<dbReference type="EMBL" id="CP017157">
    <property type="protein sequence ID" value="AOP51676.1"/>
    <property type="molecule type" value="Genomic_DNA"/>
</dbReference>
<dbReference type="KEGG" id="slc:SL103_33920"/>
<evidence type="ECO:0000259" key="1">
    <source>
        <dbReference type="Pfam" id="PF00144"/>
    </source>
</evidence>
<accession>A0A1D7VY32</accession>
<evidence type="ECO:0000313" key="3">
    <source>
        <dbReference type="Proteomes" id="UP000094094"/>
    </source>
</evidence>
<dbReference type="Proteomes" id="UP000094094">
    <property type="component" value="Chromosome"/>
</dbReference>
<dbReference type="PANTHER" id="PTHR46825">
    <property type="entry name" value="D-ALANYL-D-ALANINE-CARBOXYPEPTIDASE/ENDOPEPTIDASE AMPH"/>
    <property type="match status" value="1"/>
</dbReference>
<protein>
    <recommendedName>
        <fullName evidence="1">Beta-lactamase-related domain-containing protein</fullName>
    </recommendedName>
</protein>
<sequence>MDHDRLHGILTELTARHQVPGAQLAVLHEGARLLVHTGVADTASGAPVAPDTAFPVGSLTKPFTAALAMILVADGDVDLDEPLIGQLPEFGAGALVTLRQLLSHTSGLPSDVPEGTSEAGADRAGWVARHCRRTDLTHPPGTVFSYSNVGYVVVGRLIEAVTGMTWQEAIGAVLLEPLGLRPAFVAGPERTGRPVAAGHAVQAARGRVVPVPEQDLPEVEMPNGALALSAGDLLAFAGLYFAGCPDPEPLDRATADDMCFDQLASMAVGPYGMADGWGLGWARFDDGAEDVYGHNGTGDGTSCHLRFDPVNGSAVALTTNANTGQALWDDLVPRLRALGLAVGDRPEPEPPAGAAAPPPPDGCLGRYTNGDTVFEVLRGDGGGLLLSFGGAPHSELLCTPDLRFVMRELGSGARSPGRFVPDPATGRIDHLQITGRLAPRA</sequence>
<gene>
    <name evidence="2" type="ORF">SL103_33920</name>
</gene>
<evidence type="ECO:0000313" key="2">
    <source>
        <dbReference type="EMBL" id="AOP51676.1"/>
    </source>
</evidence>
<dbReference type="AlphaFoldDB" id="A0A1D7VY32"/>
<dbReference type="InterPro" id="IPR050491">
    <property type="entry name" value="AmpC-like"/>
</dbReference>
<feature type="domain" description="Beta-lactamase-related" evidence="1">
    <location>
        <begin position="9"/>
        <end position="325"/>
    </location>
</feature>
<dbReference type="SUPFAM" id="SSF56601">
    <property type="entry name" value="beta-lactamase/transpeptidase-like"/>
    <property type="match status" value="1"/>
</dbReference>
<dbReference type="Pfam" id="PF00144">
    <property type="entry name" value="Beta-lactamase"/>
    <property type="match status" value="1"/>
</dbReference>
<dbReference type="PANTHER" id="PTHR46825:SF9">
    <property type="entry name" value="BETA-LACTAMASE-RELATED DOMAIN-CONTAINING PROTEIN"/>
    <property type="match status" value="1"/>
</dbReference>
<dbReference type="Gene3D" id="3.40.710.10">
    <property type="entry name" value="DD-peptidase/beta-lactamase superfamily"/>
    <property type="match status" value="1"/>
</dbReference>
<name>A0A1D7VY32_9ACTN</name>
<dbReference type="InterPro" id="IPR001466">
    <property type="entry name" value="Beta-lactam-related"/>
</dbReference>
<dbReference type="InterPro" id="IPR012338">
    <property type="entry name" value="Beta-lactam/transpept-like"/>
</dbReference>
<proteinExistence type="predicted"/>
<keyword evidence="3" id="KW-1185">Reference proteome</keyword>
<dbReference type="RefSeq" id="WP_069574363.1">
    <property type="nucleotide sequence ID" value="NZ_CP017157.1"/>
</dbReference>